<evidence type="ECO:0000256" key="8">
    <source>
        <dbReference type="SAM" id="Phobius"/>
    </source>
</evidence>
<feature type="transmembrane region" description="Helical" evidence="8">
    <location>
        <begin position="265"/>
        <end position="284"/>
    </location>
</feature>
<dbReference type="Proteomes" id="UP000077961">
    <property type="component" value="Unassembled WGS sequence"/>
</dbReference>
<dbReference type="AlphaFoldDB" id="A0A1A9N1P4"/>
<feature type="transmembrane region" description="Helical" evidence="8">
    <location>
        <begin position="155"/>
        <end position="175"/>
    </location>
</feature>
<gene>
    <name evidence="10" type="ORF">A6V36_06815</name>
    <name evidence="9" type="ORF">A6V37_07190</name>
</gene>
<feature type="transmembrane region" description="Helical" evidence="8">
    <location>
        <begin position="308"/>
        <end position="336"/>
    </location>
</feature>
<evidence type="ECO:0000256" key="2">
    <source>
        <dbReference type="ARBA" id="ARBA00006434"/>
    </source>
</evidence>
<evidence type="ECO:0000256" key="5">
    <source>
        <dbReference type="ARBA" id="ARBA00022989"/>
    </source>
</evidence>
<dbReference type="PANTHER" id="PTHR48086">
    <property type="entry name" value="SODIUM/PROLINE SYMPORTER-RELATED"/>
    <property type="match status" value="1"/>
</dbReference>
<feature type="transmembrane region" description="Helical" evidence="8">
    <location>
        <begin position="72"/>
        <end position="91"/>
    </location>
</feature>
<dbReference type="InterPro" id="IPR038377">
    <property type="entry name" value="Na/Glc_symporter_sf"/>
</dbReference>
<feature type="transmembrane region" description="Helical" evidence="8">
    <location>
        <begin position="405"/>
        <end position="423"/>
    </location>
</feature>
<feature type="transmembrane region" description="Helical" evidence="8">
    <location>
        <begin position="187"/>
        <end position="213"/>
    </location>
</feature>
<feature type="transmembrane region" description="Helical" evidence="8">
    <location>
        <begin position="429"/>
        <end position="448"/>
    </location>
</feature>
<dbReference type="GO" id="GO:0005886">
    <property type="term" value="C:plasma membrane"/>
    <property type="evidence" value="ECO:0007669"/>
    <property type="project" value="TreeGrafter"/>
</dbReference>
<dbReference type="InterPro" id="IPR050277">
    <property type="entry name" value="Sodium:Solute_Symporter"/>
</dbReference>
<dbReference type="Gene3D" id="1.20.1730.10">
    <property type="entry name" value="Sodium/glucose cotransporter"/>
    <property type="match status" value="1"/>
</dbReference>
<feature type="transmembrane region" description="Helical" evidence="8">
    <location>
        <begin position="118"/>
        <end position="135"/>
    </location>
</feature>
<dbReference type="PROSITE" id="PS50283">
    <property type="entry name" value="NA_SOLUT_SYMP_3"/>
    <property type="match status" value="1"/>
</dbReference>
<evidence type="ECO:0000313" key="9">
    <source>
        <dbReference type="EMBL" id="OAJ54420.1"/>
    </source>
</evidence>
<feature type="transmembrane region" description="Helical" evidence="8">
    <location>
        <begin position="233"/>
        <end position="253"/>
    </location>
</feature>
<accession>A0A1A9N1P4</accession>
<evidence type="ECO:0000313" key="10">
    <source>
        <dbReference type="EMBL" id="OAJ56229.1"/>
    </source>
</evidence>
<keyword evidence="3" id="KW-0813">Transport</keyword>
<organism evidence="9 12">
    <name type="scientific">Paraburkholderia ginsengiterrae</name>
    <dbReference type="NCBI Taxonomy" id="1462993"/>
    <lineage>
        <taxon>Bacteria</taxon>
        <taxon>Pseudomonadati</taxon>
        <taxon>Pseudomonadota</taxon>
        <taxon>Betaproteobacteria</taxon>
        <taxon>Burkholderiales</taxon>
        <taxon>Burkholderiaceae</taxon>
        <taxon>Paraburkholderia</taxon>
    </lineage>
</organism>
<evidence type="ECO:0000256" key="1">
    <source>
        <dbReference type="ARBA" id="ARBA00004141"/>
    </source>
</evidence>
<evidence type="ECO:0000256" key="6">
    <source>
        <dbReference type="ARBA" id="ARBA00023136"/>
    </source>
</evidence>
<dbReference type="STRING" id="1462993.A6V36_06815"/>
<protein>
    <submittedName>
        <fullName evidence="9">Sodium:solute symporter</fullName>
    </submittedName>
</protein>
<name>A0A1A9N1P4_9BURK</name>
<keyword evidence="11" id="KW-1185">Reference proteome</keyword>
<dbReference type="EMBL" id="LXJZ01000187">
    <property type="protein sequence ID" value="OAJ56229.1"/>
    <property type="molecule type" value="Genomic_DNA"/>
</dbReference>
<feature type="transmembrane region" description="Helical" evidence="8">
    <location>
        <begin position="357"/>
        <end position="376"/>
    </location>
</feature>
<evidence type="ECO:0000256" key="7">
    <source>
        <dbReference type="RuleBase" id="RU362091"/>
    </source>
</evidence>
<dbReference type="Proteomes" id="UP000078116">
    <property type="component" value="Unassembled WGS sequence"/>
</dbReference>
<dbReference type="GO" id="GO:0022857">
    <property type="term" value="F:transmembrane transporter activity"/>
    <property type="evidence" value="ECO:0007669"/>
    <property type="project" value="InterPro"/>
</dbReference>
<dbReference type="RefSeq" id="WP_064269732.1">
    <property type="nucleotide sequence ID" value="NZ_LXJZ01000187.1"/>
</dbReference>
<evidence type="ECO:0000313" key="12">
    <source>
        <dbReference type="Proteomes" id="UP000078116"/>
    </source>
</evidence>
<dbReference type="Pfam" id="PF00474">
    <property type="entry name" value="SSF"/>
    <property type="match status" value="1"/>
</dbReference>
<sequence length="471" mass="50820">MATAVFLGFILFSLYLAVRSKKGHGKQDVHDFFVASGQFGACLVFFLTAGEIYSIGTMVGFPGGIYAKGPTYGVWFLGYILLAYPLGYFIGPKIWSAGKRYNAITLPDLFKGYYSSRVLELVVAVSAILFLLPWGELQFTGLVAAFKGLGWNFPPVYLILIAGLLAFTYVAISGVRSSTYIAILKDILMVVAIVVTGAAVAWQVGVVHVFHAASQQVSNTMTTRQLTFSMSTILFQSLGFYMLPVGVQFFFTAKSGDTIRRTQMVMPLYMLMYPFLVLASYYALSQNLHLASPNEAFFAATTRLLPDWLLGLVAAAASLSGLLVLAGLCLAIGPIVTRNLLPRLPENRQKRTAKVVIAMYLLASIVMTLLTPNLMLTLVNTTLYGVTQFFPGVLIILLSLRVRAAAVAVGILTGQVLAIVLYARQVDLGGVNLGLLCLAVNVTVMLLANSGAKLLSGAAGRTSVTERARVP</sequence>
<proteinExistence type="inferred from homology"/>
<evidence type="ECO:0000256" key="4">
    <source>
        <dbReference type="ARBA" id="ARBA00022692"/>
    </source>
</evidence>
<keyword evidence="6 8" id="KW-0472">Membrane</keyword>
<comment type="similarity">
    <text evidence="2 7">Belongs to the sodium:solute symporter (SSF) (TC 2.A.21) family.</text>
</comment>
<dbReference type="OrthoDB" id="8951256at2"/>
<evidence type="ECO:0000313" key="11">
    <source>
        <dbReference type="Proteomes" id="UP000077961"/>
    </source>
</evidence>
<keyword evidence="5 8" id="KW-1133">Transmembrane helix</keyword>
<reference evidence="11 12" key="1">
    <citation type="submission" date="2016-04" db="EMBL/GenBank/DDBJ databases">
        <title>Reclassification of Paraburkholderia panaciterrae (Farh et al. 2015) Dobritsa &amp; Samadpour 2016 as a later homotypic synonym of Paraburkholderia ginsengiterrae (Farh et al. 2015) Dobritsa &amp; Samadpour 2016.</title>
        <authorList>
            <person name="Dobritsa A.P."/>
            <person name="Kutumbaka K."/>
            <person name="Samadpour M."/>
        </authorList>
    </citation>
    <scope>NUCLEOTIDE SEQUENCE [LARGE SCALE GENOMIC DNA]</scope>
    <source>
        <strain evidence="9 12">DCY85</strain>
        <strain evidence="10 11">DCY85-1</strain>
    </source>
</reference>
<comment type="caution">
    <text evidence="9">The sequence shown here is derived from an EMBL/GenBank/DDBJ whole genome shotgun (WGS) entry which is preliminary data.</text>
</comment>
<comment type="subcellular location">
    <subcellularLocation>
        <location evidence="1">Membrane</location>
        <topology evidence="1">Multi-pass membrane protein</topology>
    </subcellularLocation>
</comment>
<dbReference type="InterPro" id="IPR001734">
    <property type="entry name" value="Na/solute_symporter"/>
</dbReference>
<evidence type="ECO:0000256" key="3">
    <source>
        <dbReference type="ARBA" id="ARBA00022448"/>
    </source>
</evidence>
<keyword evidence="4 8" id="KW-0812">Transmembrane</keyword>
<dbReference type="EMBL" id="LXKA01000349">
    <property type="protein sequence ID" value="OAJ54420.1"/>
    <property type="molecule type" value="Genomic_DNA"/>
</dbReference>
<dbReference type="PANTHER" id="PTHR48086:SF8">
    <property type="entry name" value="MONOCARBOXYLIC ACID PERMEASE"/>
    <property type="match status" value="1"/>
</dbReference>